<evidence type="ECO:0000313" key="3">
    <source>
        <dbReference type="Proteomes" id="UP000030408"/>
    </source>
</evidence>
<evidence type="ECO:0008006" key="4">
    <source>
        <dbReference type="Google" id="ProtNLM"/>
    </source>
</evidence>
<evidence type="ECO:0000313" key="2">
    <source>
        <dbReference type="EMBL" id="KGR77550.1"/>
    </source>
</evidence>
<evidence type="ECO:0000256" key="1">
    <source>
        <dbReference type="SAM" id="Coils"/>
    </source>
</evidence>
<dbReference type="AlphaFoldDB" id="A0A0A3I214"/>
<reference evidence="2 3" key="1">
    <citation type="submission" date="2014-02" db="EMBL/GenBank/DDBJ databases">
        <title>Draft genome sequence of Lysinibacillus sinduriensis JCM 15800.</title>
        <authorList>
            <person name="Zhang F."/>
            <person name="Wang G."/>
            <person name="Zhang L."/>
        </authorList>
    </citation>
    <scope>NUCLEOTIDE SEQUENCE [LARGE SCALE GENOMIC DNA]</scope>
    <source>
        <strain evidence="2 3">JCM 15800</strain>
    </source>
</reference>
<feature type="coiled-coil region" evidence="1">
    <location>
        <begin position="51"/>
        <end position="85"/>
    </location>
</feature>
<accession>A0A0A3I214</accession>
<dbReference type="RefSeq" id="WP_036197819.1">
    <property type="nucleotide sequence ID" value="NZ_AVCY01000019.1"/>
</dbReference>
<keyword evidence="3" id="KW-1185">Reference proteome</keyword>
<protein>
    <recommendedName>
        <fullName evidence="4">Translation initiation factor 2</fullName>
    </recommendedName>
</protein>
<organism evidence="2 3">
    <name type="scientific">Ureibacillus sinduriensis BLB-1 = JCM 15800</name>
    <dbReference type="NCBI Taxonomy" id="1384057"/>
    <lineage>
        <taxon>Bacteria</taxon>
        <taxon>Bacillati</taxon>
        <taxon>Bacillota</taxon>
        <taxon>Bacilli</taxon>
        <taxon>Bacillales</taxon>
        <taxon>Caryophanaceae</taxon>
        <taxon>Ureibacillus</taxon>
    </lineage>
</organism>
<proteinExistence type="predicted"/>
<dbReference type="Proteomes" id="UP000030408">
    <property type="component" value="Unassembled WGS sequence"/>
</dbReference>
<keyword evidence="1" id="KW-0175">Coiled coil</keyword>
<name>A0A0A3I214_9BACL</name>
<gene>
    <name evidence="2" type="ORF">CD33_02470</name>
</gene>
<dbReference type="OrthoDB" id="2456682at2"/>
<sequence>MKNNNNSDNKTQSPNIENQAAALAVIAGLFSTLGEGIATISTALALQEVQQNNQERDYKKVNIDLKNIEKKIDNLEREIIQIKKILLSKRS</sequence>
<comment type="caution">
    <text evidence="2">The sequence shown here is derived from an EMBL/GenBank/DDBJ whole genome shotgun (WGS) entry which is preliminary data.</text>
</comment>
<dbReference type="STRING" id="1384057.CD33_02470"/>
<dbReference type="EMBL" id="JPVO01000037">
    <property type="protein sequence ID" value="KGR77550.1"/>
    <property type="molecule type" value="Genomic_DNA"/>
</dbReference>